<dbReference type="KEGG" id="lum:CNR27_07700"/>
<reference evidence="3" key="1">
    <citation type="submission" date="2017-09" db="EMBL/GenBank/DDBJ databases">
        <title>Luteimonas liuhanmingii sp.nov., isolated from the intestinal contents of Tibetan Plateau Pika in Yushu, Qinghai Province, China.</title>
        <authorList>
            <person name="Gui Z."/>
        </authorList>
    </citation>
    <scope>NUCLEOTIDE SEQUENCE [LARGE SCALE GENOMIC DNA]</scope>
    <source>
        <strain evidence="3">100111</strain>
    </source>
</reference>
<feature type="chain" id="PRO_5012335260" description="YkuD domain-containing protein" evidence="1">
    <location>
        <begin position="32"/>
        <end position="260"/>
    </location>
</feature>
<evidence type="ECO:0000313" key="2">
    <source>
        <dbReference type="EMBL" id="ATD67333.1"/>
    </source>
</evidence>
<proteinExistence type="predicted"/>
<protein>
    <recommendedName>
        <fullName evidence="4">YkuD domain-containing protein</fullName>
    </recommendedName>
</protein>
<keyword evidence="3" id="KW-1185">Reference proteome</keyword>
<dbReference type="OrthoDB" id="9804204at2"/>
<dbReference type="RefSeq" id="WP_096297661.1">
    <property type="nucleotide sequence ID" value="NZ_CP023406.1"/>
</dbReference>
<name>A0A290XE29_9GAMM</name>
<accession>A0A290XE29</accession>
<sequence length="260" mass="27636">MLRLHRNAALLALSLASLLLAACSSTSTATADSPLAGAGQLVVVTAMDWDAPQARLQRFEREGDGDWRPVGDAVPVMLGRSGSAWGLGLHPAQPSGPQKREGDGRAPAGVFAIGQAFGYAPEGVGALPYSAMAASHYCVDVSGSPLYNRIVDARTVGADAVAGASEHMRLDLHNDGDTRYRQGFVIEHNASGIPDHGSCIFAHLLRRPDETTAGCTAMDDAAMDALLRWLDPARTPRFVLLPDAEYARLQATWQLPTQPR</sequence>
<dbReference type="PANTHER" id="PTHR38589:SF1">
    <property type="entry name" value="BLR0621 PROTEIN"/>
    <property type="match status" value="1"/>
</dbReference>
<keyword evidence="1" id="KW-0732">Signal</keyword>
<dbReference type="PROSITE" id="PS51257">
    <property type="entry name" value="PROKAR_LIPOPROTEIN"/>
    <property type="match status" value="1"/>
</dbReference>
<evidence type="ECO:0000313" key="3">
    <source>
        <dbReference type="Proteomes" id="UP000218968"/>
    </source>
</evidence>
<organism evidence="2 3">
    <name type="scientific">Luteimonas chenhongjianii</name>
    <dbReference type="NCBI Taxonomy" id="2006110"/>
    <lineage>
        <taxon>Bacteria</taxon>
        <taxon>Pseudomonadati</taxon>
        <taxon>Pseudomonadota</taxon>
        <taxon>Gammaproteobacteria</taxon>
        <taxon>Lysobacterales</taxon>
        <taxon>Lysobacteraceae</taxon>
        <taxon>Luteimonas</taxon>
    </lineage>
</organism>
<evidence type="ECO:0000256" key="1">
    <source>
        <dbReference type="SAM" id="SignalP"/>
    </source>
</evidence>
<dbReference type="EMBL" id="CP023406">
    <property type="protein sequence ID" value="ATD67333.1"/>
    <property type="molecule type" value="Genomic_DNA"/>
</dbReference>
<dbReference type="PANTHER" id="PTHR38589">
    <property type="entry name" value="BLR0621 PROTEIN"/>
    <property type="match status" value="1"/>
</dbReference>
<gene>
    <name evidence="2" type="ORF">CNR27_07700</name>
</gene>
<feature type="signal peptide" evidence="1">
    <location>
        <begin position="1"/>
        <end position="31"/>
    </location>
</feature>
<dbReference type="Proteomes" id="UP000218968">
    <property type="component" value="Chromosome"/>
</dbReference>
<evidence type="ECO:0008006" key="4">
    <source>
        <dbReference type="Google" id="ProtNLM"/>
    </source>
</evidence>
<dbReference type="AlphaFoldDB" id="A0A290XE29"/>